<dbReference type="GO" id="GO:0034702">
    <property type="term" value="C:monoatomic ion channel complex"/>
    <property type="evidence" value="ECO:0007669"/>
    <property type="project" value="UniProtKB-KW"/>
</dbReference>
<keyword evidence="11" id="KW-0407">Ion channel</keyword>
<feature type="region of interest" description="Disordered" evidence="13">
    <location>
        <begin position="1"/>
        <end position="96"/>
    </location>
</feature>
<evidence type="ECO:0000259" key="15">
    <source>
        <dbReference type="PROSITE" id="PS50042"/>
    </source>
</evidence>
<evidence type="ECO:0000256" key="10">
    <source>
        <dbReference type="ARBA" id="ARBA00023136"/>
    </source>
</evidence>
<evidence type="ECO:0000256" key="4">
    <source>
        <dbReference type="ARBA" id="ARBA00022692"/>
    </source>
</evidence>
<dbReference type="InterPro" id="IPR050818">
    <property type="entry name" value="KCNH_animal-type"/>
</dbReference>
<feature type="transmembrane region" description="Helical" evidence="14">
    <location>
        <begin position="288"/>
        <end position="310"/>
    </location>
</feature>
<dbReference type="InterPro" id="IPR000595">
    <property type="entry name" value="cNMP-bd_dom"/>
</dbReference>
<proteinExistence type="predicted"/>
<feature type="compositionally biased region" description="Basic residues" evidence="13">
    <location>
        <begin position="1044"/>
        <end position="1055"/>
    </location>
</feature>
<dbReference type="InterPro" id="IPR014710">
    <property type="entry name" value="RmlC-like_jellyroll"/>
</dbReference>
<dbReference type="SUPFAM" id="SSF51206">
    <property type="entry name" value="cAMP-binding domain-like"/>
    <property type="match status" value="1"/>
</dbReference>
<keyword evidence="3" id="KW-0633">Potassium transport</keyword>
<evidence type="ECO:0000256" key="13">
    <source>
        <dbReference type="SAM" id="MobiDB-lite"/>
    </source>
</evidence>
<gene>
    <name evidence="16" type="ORF">FNF27_06337</name>
</gene>
<dbReference type="InterPro" id="IPR018490">
    <property type="entry name" value="cNMP-bd_dom_sf"/>
</dbReference>
<feature type="transmembrane region" description="Helical" evidence="14">
    <location>
        <begin position="370"/>
        <end position="393"/>
    </location>
</feature>
<evidence type="ECO:0000256" key="12">
    <source>
        <dbReference type="SAM" id="Coils"/>
    </source>
</evidence>
<protein>
    <recommendedName>
        <fullName evidence="15">Cyclic nucleotide-binding domain-containing protein</fullName>
    </recommendedName>
</protein>
<reference evidence="16 17" key="1">
    <citation type="submission" date="2019-07" db="EMBL/GenBank/DDBJ databases">
        <title>Genomes of Cafeteria roenbergensis.</title>
        <authorList>
            <person name="Fischer M.G."/>
            <person name="Hackl T."/>
            <person name="Roman M."/>
        </authorList>
    </citation>
    <scope>NUCLEOTIDE SEQUENCE [LARGE SCALE GENOMIC DNA]</scope>
    <source>
        <strain evidence="16 17">E4-10P</strain>
    </source>
</reference>
<evidence type="ECO:0000256" key="3">
    <source>
        <dbReference type="ARBA" id="ARBA00022538"/>
    </source>
</evidence>
<dbReference type="PRINTS" id="PR01463">
    <property type="entry name" value="EAGCHANLFMLY"/>
</dbReference>
<dbReference type="OrthoDB" id="426293at2759"/>
<dbReference type="GO" id="GO:0005249">
    <property type="term" value="F:voltage-gated potassium channel activity"/>
    <property type="evidence" value="ECO:0007669"/>
    <property type="project" value="InterPro"/>
</dbReference>
<dbReference type="Gene3D" id="1.10.287.70">
    <property type="match status" value="1"/>
</dbReference>
<dbReference type="GO" id="GO:0042391">
    <property type="term" value="P:regulation of membrane potential"/>
    <property type="evidence" value="ECO:0007669"/>
    <property type="project" value="TreeGrafter"/>
</dbReference>
<evidence type="ECO:0000256" key="1">
    <source>
        <dbReference type="ARBA" id="ARBA00004141"/>
    </source>
</evidence>
<feature type="coiled-coil region" evidence="12">
    <location>
        <begin position="1179"/>
        <end position="1216"/>
    </location>
</feature>
<feature type="compositionally biased region" description="Basic residues" evidence="13">
    <location>
        <begin position="921"/>
        <end position="930"/>
    </location>
</feature>
<feature type="compositionally biased region" description="Low complexity" evidence="13">
    <location>
        <begin position="748"/>
        <end position="760"/>
    </location>
</feature>
<dbReference type="Gene3D" id="1.10.287.630">
    <property type="entry name" value="Helix hairpin bin"/>
    <property type="match status" value="1"/>
</dbReference>
<keyword evidence="5" id="KW-0631">Potassium channel</keyword>
<dbReference type="InterPro" id="IPR005821">
    <property type="entry name" value="Ion_trans_dom"/>
</dbReference>
<evidence type="ECO:0000256" key="11">
    <source>
        <dbReference type="ARBA" id="ARBA00023303"/>
    </source>
</evidence>
<name>A0A5A8E3M2_CAFRO</name>
<dbReference type="CDD" id="cd00038">
    <property type="entry name" value="CAP_ED"/>
    <property type="match status" value="1"/>
</dbReference>
<dbReference type="PANTHER" id="PTHR10217">
    <property type="entry name" value="VOLTAGE AND LIGAND GATED POTASSIUM CHANNEL"/>
    <property type="match status" value="1"/>
</dbReference>
<keyword evidence="6" id="KW-0851">Voltage-gated channel</keyword>
<feature type="region of interest" description="Disordered" evidence="13">
    <location>
        <begin position="1091"/>
        <end position="1122"/>
    </location>
</feature>
<dbReference type="EMBL" id="VLTO01000054">
    <property type="protein sequence ID" value="KAA0171427.1"/>
    <property type="molecule type" value="Genomic_DNA"/>
</dbReference>
<feature type="region of interest" description="Disordered" evidence="13">
    <location>
        <begin position="725"/>
        <end position="866"/>
    </location>
</feature>
<keyword evidence="7" id="KW-0630">Potassium</keyword>
<dbReference type="Proteomes" id="UP000322899">
    <property type="component" value="Unassembled WGS sequence"/>
</dbReference>
<dbReference type="PROSITE" id="PS50042">
    <property type="entry name" value="CNMP_BINDING_3"/>
    <property type="match status" value="1"/>
</dbReference>
<keyword evidence="4 14" id="KW-0812">Transmembrane</keyword>
<feature type="region of interest" description="Disordered" evidence="13">
    <location>
        <begin position="636"/>
        <end position="687"/>
    </location>
</feature>
<dbReference type="Gene3D" id="2.60.120.10">
    <property type="entry name" value="Jelly Rolls"/>
    <property type="match status" value="1"/>
</dbReference>
<accession>A0A5A8E3M2</accession>
<feature type="transmembrane region" description="Helical" evidence="14">
    <location>
        <begin position="341"/>
        <end position="358"/>
    </location>
</feature>
<feature type="compositionally biased region" description="Polar residues" evidence="13">
    <location>
        <begin position="57"/>
        <end position="77"/>
    </location>
</feature>
<keyword evidence="10 14" id="KW-0472">Membrane</keyword>
<keyword evidence="2" id="KW-0813">Transport</keyword>
<feature type="region of interest" description="Disordered" evidence="13">
    <location>
        <begin position="975"/>
        <end position="1062"/>
    </location>
</feature>
<feature type="transmembrane region" description="Helical" evidence="14">
    <location>
        <begin position="149"/>
        <end position="167"/>
    </location>
</feature>
<dbReference type="SUPFAM" id="SSF81324">
    <property type="entry name" value="Voltage-gated potassium channels"/>
    <property type="match status" value="1"/>
</dbReference>
<evidence type="ECO:0000256" key="7">
    <source>
        <dbReference type="ARBA" id="ARBA00022958"/>
    </source>
</evidence>
<organism evidence="16 17">
    <name type="scientific">Cafeteria roenbergensis</name>
    <name type="common">Marine flagellate</name>
    <dbReference type="NCBI Taxonomy" id="33653"/>
    <lineage>
        <taxon>Eukaryota</taxon>
        <taxon>Sar</taxon>
        <taxon>Stramenopiles</taxon>
        <taxon>Bigyra</taxon>
        <taxon>Opalozoa</taxon>
        <taxon>Bicosoecida</taxon>
        <taxon>Cafeteriaceae</taxon>
        <taxon>Cafeteria</taxon>
    </lineage>
</organism>
<keyword evidence="8 14" id="KW-1133">Transmembrane helix</keyword>
<sequence length="1282" mass="135977">MQGAGSSGSGASSKAILAHSGKRYSVRVIPKKAHSGRKQPGDAGGVPARPGDAVSDRSGTSGSLLRTKSLSKQSVTELTAEDLATGSDASGEPGPFHQEIEDARRQAEDTWSNYFRMRRKSVVDTRDATVIIEETRTCTINTQASRWRYWDMVLIVCVAVTALFQPFEVAFLNFDDPFASVVNRVIDVVFILDTLIQFFVPYEDSEGNTVTDNCAIAQHYARGWLPVDIISIFPFDLLASSNDDPLGKLSLLRALRLLRLFKLLRILRASRIINRWRNRFGISNAATSLVRFLVMFLLIMHWGACLWFMAATLSADPDSTNFAGTWVEDASLGTSTTASKYMASIYFAASTSSTVGYGDISAVNDTERGVALLVMLMGGGLYAFMVGSVQTIIASIDEARQQFDADSDNLNLFMASVSLPQALRIDIREFFDQTLQVHRERYYRDILRKLSPMLRKQVAAHCHMAWVTGVPFLACKDQEEVTEFAASIAVRMRSEAFAPFEIILRPGHINRRLFIIQRGLAVRRGGGRVIGAGHWFGEEMILTRGRVLHEGISSITLTLCMTLHRDDLAAVLESGHFERTRRTLRRAVVRLALRQEFVRCARLAQLHARRAKLKAATRAIGRMSVLTKAKMPFSQLRGSASSGSRPDVAGGSQGGPSSVVADGKGVPKGRRAAGPTPAVTPSGVSGQWAAEGSLRMVEPGHGSRMDSGEPTGQVVTLTSAEVVTMDEDDGDGDGAPGYRQPAGGGHQAPRAAAGSAYARPPTSPKGKVLERTDATSARPGAKGFAPSSSFSHTDSPPRPQMARLVTMDSEEDVDVTERAAGRHSTGEAFKSTSALEGDFGDTKDAASGRASRQKLSPRAVAGAAGPQEAALGSSLARASDAAPPLGLAARSSRSDVRPAGRSIGPSRSASLRQSPGPARDRRGRHARPGRLARGASGSSNGSIDVQRIRDGLDGSAAPLLARVMTRATLTSELARRVHIGSPREDEEQPAAAVVGRHPPASGDAPSSPPLRLSAGSREGDPAASSPTQRETRRRRGSCEDGARSHQRARSRRHSLGYRDKPLLGLLPGDAGASVTGLSLGPQPHSLAEMMAAAQSDDSLPSQDAGGGGGGRGRALPTQTSDSATVAVAADTRNLLADNTETLMGGVTPAPLLAVRGGGAAALELASKLDSLLEAAGRSAAAAEEAAAEAAAARRRAEAAEAEQIKLRGELRAVREAIGELVAVRTDLAGAASARDDALALKARDAAARDARVWKWRAFGAVIAAVATAVAASVAIAVLVMQM</sequence>
<dbReference type="PANTHER" id="PTHR10217:SF435">
    <property type="entry name" value="POTASSIUM VOLTAGE-GATED CHANNEL PROTEIN EAG"/>
    <property type="match status" value="1"/>
</dbReference>
<keyword evidence="12" id="KW-0175">Coiled coil</keyword>
<feature type="domain" description="Cyclic nucleotide-binding" evidence="15">
    <location>
        <begin position="472"/>
        <end position="572"/>
    </location>
</feature>
<comment type="caution">
    <text evidence="16">The sequence shown here is derived from an EMBL/GenBank/DDBJ whole genome shotgun (WGS) entry which is preliminary data.</text>
</comment>
<dbReference type="InterPro" id="IPR003938">
    <property type="entry name" value="K_chnl_volt-dep_EAG/ELK/ERG"/>
</dbReference>
<evidence type="ECO:0000256" key="14">
    <source>
        <dbReference type="SAM" id="Phobius"/>
    </source>
</evidence>
<evidence type="ECO:0000256" key="5">
    <source>
        <dbReference type="ARBA" id="ARBA00022826"/>
    </source>
</evidence>
<comment type="subcellular location">
    <subcellularLocation>
        <location evidence="1">Membrane</location>
        <topology evidence="1">Multi-pass membrane protein</topology>
    </subcellularLocation>
</comment>
<dbReference type="Pfam" id="PF00520">
    <property type="entry name" value="Ion_trans"/>
    <property type="match status" value="1"/>
</dbReference>
<feature type="region of interest" description="Disordered" evidence="13">
    <location>
        <begin position="882"/>
        <end position="945"/>
    </location>
</feature>
<feature type="compositionally biased region" description="Basic residues" evidence="13">
    <location>
        <begin position="20"/>
        <end position="37"/>
    </location>
</feature>
<evidence type="ECO:0000313" key="16">
    <source>
        <dbReference type="EMBL" id="KAA0171427.1"/>
    </source>
</evidence>
<dbReference type="FunFam" id="1.10.287.70:FF:000123">
    <property type="entry name" value="Potassium channel KAT3"/>
    <property type="match status" value="1"/>
</dbReference>
<feature type="transmembrane region" description="Helical" evidence="14">
    <location>
        <begin position="1257"/>
        <end position="1280"/>
    </location>
</feature>
<evidence type="ECO:0000256" key="9">
    <source>
        <dbReference type="ARBA" id="ARBA00023065"/>
    </source>
</evidence>
<evidence type="ECO:0000313" key="17">
    <source>
        <dbReference type="Proteomes" id="UP000322899"/>
    </source>
</evidence>
<evidence type="ECO:0000256" key="8">
    <source>
        <dbReference type="ARBA" id="ARBA00022989"/>
    </source>
</evidence>
<evidence type="ECO:0000256" key="2">
    <source>
        <dbReference type="ARBA" id="ARBA00022448"/>
    </source>
</evidence>
<keyword evidence="9" id="KW-0406">Ion transport</keyword>
<evidence type="ECO:0000256" key="6">
    <source>
        <dbReference type="ARBA" id="ARBA00022882"/>
    </source>
</evidence>
<dbReference type="GO" id="GO:0005886">
    <property type="term" value="C:plasma membrane"/>
    <property type="evidence" value="ECO:0007669"/>
    <property type="project" value="TreeGrafter"/>
</dbReference>